<organism evidence="5 6">
    <name type="scientific">Zancudomyces culisetae</name>
    <name type="common">Gut fungus</name>
    <name type="synonym">Smittium culisetae</name>
    <dbReference type="NCBI Taxonomy" id="1213189"/>
    <lineage>
        <taxon>Eukaryota</taxon>
        <taxon>Fungi</taxon>
        <taxon>Fungi incertae sedis</taxon>
        <taxon>Zoopagomycota</taxon>
        <taxon>Kickxellomycotina</taxon>
        <taxon>Harpellomycetes</taxon>
        <taxon>Harpellales</taxon>
        <taxon>Legeriomycetaceae</taxon>
        <taxon>Zancudomyces</taxon>
    </lineage>
</organism>
<evidence type="ECO:0000256" key="1">
    <source>
        <dbReference type="ARBA" id="ARBA00007769"/>
    </source>
</evidence>
<gene>
    <name evidence="5" type="ORF">AX774_g960</name>
</gene>
<feature type="domain" description="Isopropylmalate dehydrogenase-like" evidence="4">
    <location>
        <begin position="6"/>
        <end position="320"/>
    </location>
</feature>
<accession>A0A1R1PWW1</accession>
<sequence>MPRAQKEVTSSVKKIFAAARAPIIWEQFDVTGETEQSNTVLLQAIDSLRRNKVGLKGTLYTPISKGHTSFNGVMRKQLDMYASVVKVKNIEGVKTRHKNIDMYIVRENTEGEYAGLEHKPVPDVVESIKITSKAKSERISRYAFDLAIRTGKKKIVCVHKANIMKLTDGLFLSTFREIAEEYKHTGIQAYDMIVDNTAMQLVGKPQQFDIMVTSNLYGNIVTNICAGLINGVGTIPGANVGRNSAVFEPGARHVGKDIQGQNVANPTAMLSSGILMLRHLDLGDCAQNIENALHNTYLQGKHLTRDMGGSSSCQEFTDAVIENLGN</sequence>
<protein>
    <submittedName>
        <fullName evidence="5">Isocitrate dehydrogenase [NAD] subunit 1, mitochondrial</fullName>
    </submittedName>
</protein>
<evidence type="ECO:0000256" key="3">
    <source>
        <dbReference type="ARBA" id="ARBA00022946"/>
    </source>
</evidence>
<dbReference type="Proteomes" id="UP000188320">
    <property type="component" value="Unassembled WGS sequence"/>
</dbReference>
<dbReference type="PANTHER" id="PTHR11835:SF42">
    <property type="entry name" value="ISOCITRATE DEHYDROGENASE [NAD] SUBUNIT BETA, MITOCHONDRIAL"/>
    <property type="match status" value="1"/>
</dbReference>
<evidence type="ECO:0000313" key="5">
    <source>
        <dbReference type="EMBL" id="OMH85470.1"/>
    </source>
</evidence>
<dbReference type="InterPro" id="IPR004434">
    <property type="entry name" value="Isocitrate_DH_NAD"/>
</dbReference>
<dbReference type="GO" id="GO:0004449">
    <property type="term" value="F:isocitrate dehydrogenase (NAD+) activity"/>
    <property type="evidence" value="ECO:0007669"/>
    <property type="project" value="TreeGrafter"/>
</dbReference>
<name>A0A1R1PWW1_ZANCU</name>
<dbReference type="GO" id="GO:0006099">
    <property type="term" value="P:tricarboxylic acid cycle"/>
    <property type="evidence" value="ECO:0007669"/>
    <property type="project" value="UniProtKB-KW"/>
</dbReference>
<dbReference type="SMART" id="SM01329">
    <property type="entry name" value="Iso_dh"/>
    <property type="match status" value="1"/>
</dbReference>
<evidence type="ECO:0000313" key="6">
    <source>
        <dbReference type="Proteomes" id="UP000188320"/>
    </source>
</evidence>
<dbReference type="GO" id="GO:0005739">
    <property type="term" value="C:mitochondrion"/>
    <property type="evidence" value="ECO:0007669"/>
    <property type="project" value="TreeGrafter"/>
</dbReference>
<dbReference type="Pfam" id="PF00180">
    <property type="entry name" value="Iso_dh"/>
    <property type="match status" value="1"/>
</dbReference>
<dbReference type="InterPro" id="IPR024084">
    <property type="entry name" value="IsoPropMal-DH-like_dom"/>
</dbReference>
<evidence type="ECO:0000259" key="4">
    <source>
        <dbReference type="SMART" id="SM01329"/>
    </source>
</evidence>
<dbReference type="GO" id="GO:0006102">
    <property type="term" value="P:isocitrate metabolic process"/>
    <property type="evidence" value="ECO:0007669"/>
    <property type="project" value="TreeGrafter"/>
</dbReference>
<dbReference type="SUPFAM" id="SSF53659">
    <property type="entry name" value="Isocitrate/Isopropylmalate dehydrogenase-like"/>
    <property type="match status" value="1"/>
</dbReference>
<dbReference type="Gene3D" id="3.40.718.10">
    <property type="entry name" value="Isopropylmalate Dehydrogenase"/>
    <property type="match status" value="1"/>
</dbReference>
<comment type="caution">
    <text evidence="5">The sequence shown here is derived from an EMBL/GenBank/DDBJ whole genome shotgun (WGS) entry which is preliminary data.</text>
</comment>
<dbReference type="OrthoDB" id="10261637at2759"/>
<dbReference type="AlphaFoldDB" id="A0A1R1PWW1"/>
<comment type="similarity">
    <text evidence="1">Belongs to the isocitrate and isopropylmalate dehydrogenases family.</text>
</comment>
<proteinExistence type="inferred from homology"/>
<keyword evidence="2" id="KW-0816">Tricarboxylic acid cycle</keyword>
<dbReference type="PANTHER" id="PTHR11835">
    <property type="entry name" value="DECARBOXYLATING DEHYDROGENASES-ISOCITRATE, ISOPROPYLMALATE, TARTRATE"/>
    <property type="match status" value="1"/>
</dbReference>
<dbReference type="NCBIfam" id="TIGR00175">
    <property type="entry name" value="mito_nad_idh"/>
    <property type="match status" value="1"/>
</dbReference>
<dbReference type="EMBL" id="LSSK01000076">
    <property type="protein sequence ID" value="OMH85470.1"/>
    <property type="molecule type" value="Genomic_DNA"/>
</dbReference>
<reference evidence="6" key="1">
    <citation type="submission" date="2017-01" db="EMBL/GenBank/DDBJ databases">
        <authorList>
            <person name="Wang Y."/>
            <person name="White M."/>
            <person name="Kvist S."/>
            <person name="Moncalvo J.-M."/>
        </authorList>
    </citation>
    <scope>NUCLEOTIDE SEQUENCE [LARGE SCALE GENOMIC DNA]</scope>
    <source>
        <strain evidence="6">COL-18-3</strain>
    </source>
</reference>
<evidence type="ECO:0000256" key="2">
    <source>
        <dbReference type="ARBA" id="ARBA00022532"/>
    </source>
</evidence>
<keyword evidence="6" id="KW-1185">Reference proteome</keyword>
<keyword evidence="3" id="KW-0809">Transit peptide</keyword>